<comment type="similarity">
    <text evidence="1">Belongs to the sigma-70 factor family. ECF subfamily.</text>
</comment>
<dbReference type="InterPro" id="IPR039425">
    <property type="entry name" value="RNA_pol_sigma-70-like"/>
</dbReference>
<sequence length="201" mass="21888">MVIGIRARPGPAAGTARGDAEPIRRSLAEPEAFTALYDRHAPAIHRYVARRLGPDAADDLMAETFLIAFRKRSRYDLARADARPWLYGIATRLVARHRKAETSRYLLLERLGGETAADPVDSEARVSAQALRGPLARALAGLPAIYREPLLLVAWADLSYEEVAAALEIPVGTVRSRLSRGRARLRAALGGADPTEEDIDG</sequence>
<feature type="compositionally biased region" description="Low complexity" evidence="5">
    <location>
        <begin position="1"/>
        <end position="17"/>
    </location>
</feature>
<feature type="domain" description="RNA polymerase sigma-70 region 2" evidence="6">
    <location>
        <begin position="36"/>
        <end position="101"/>
    </location>
</feature>
<proteinExistence type="inferred from homology"/>
<dbReference type="NCBIfam" id="TIGR02937">
    <property type="entry name" value="sigma70-ECF"/>
    <property type="match status" value="1"/>
</dbReference>
<reference evidence="8 9" key="1">
    <citation type="submission" date="2020-05" db="EMBL/GenBank/DDBJ databases">
        <title>Actinomadura verrucosospora NRRL-B18236 (PFL_A860) Genome sequencing and assembly.</title>
        <authorList>
            <person name="Samborskyy M."/>
        </authorList>
    </citation>
    <scope>NUCLEOTIDE SEQUENCE [LARGE SCALE GENOMIC DNA]</scope>
    <source>
        <strain evidence="8 9">NRRL:B18236</strain>
    </source>
</reference>
<dbReference type="AlphaFoldDB" id="A0A7D4AAL7"/>
<dbReference type="CDD" id="cd06171">
    <property type="entry name" value="Sigma70_r4"/>
    <property type="match status" value="1"/>
</dbReference>
<dbReference type="PANTHER" id="PTHR43133:SF25">
    <property type="entry name" value="RNA POLYMERASE SIGMA FACTOR RFAY-RELATED"/>
    <property type="match status" value="1"/>
</dbReference>
<evidence type="ECO:0000256" key="5">
    <source>
        <dbReference type="SAM" id="MobiDB-lite"/>
    </source>
</evidence>
<organism evidence="8 9">
    <name type="scientific">Actinomadura verrucosospora</name>
    <dbReference type="NCBI Taxonomy" id="46165"/>
    <lineage>
        <taxon>Bacteria</taxon>
        <taxon>Bacillati</taxon>
        <taxon>Actinomycetota</taxon>
        <taxon>Actinomycetes</taxon>
        <taxon>Streptosporangiales</taxon>
        <taxon>Thermomonosporaceae</taxon>
        <taxon>Actinomadura</taxon>
    </lineage>
</organism>
<dbReference type="PANTHER" id="PTHR43133">
    <property type="entry name" value="RNA POLYMERASE ECF-TYPE SIGMA FACTO"/>
    <property type="match status" value="1"/>
</dbReference>
<dbReference type="InterPro" id="IPR036388">
    <property type="entry name" value="WH-like_DNA-bd_sf"/>
</dbReference>
<evidence type="ECO:0000313" key="8">
    <source>
        <dbReference type="EMBL" id="QKG25567.1"/>
    </source>
</evidence>
<dbReference type="Proteomes" id="UP000501240">
    <property type="component" value="Chromosome"/>
</dbReference>
<gene>
    <name evidence="8" type="ORF">ACTIVE_7219</name>
</gene>
<dbReference type="InterPro" id="IPR013249">
    <property type="entry name" value="RNA_pol_sigma70_r4_t2"/>
</dbReference>
<evidence type="ECO:0000313" key="9">
    <source>
        <dbReference type="Proteomes" id="UP000501240"/>
    </source>
</evidence>
<dbReference type="Pfam" id="PF04542">
    <property type="entry name" value="Sigma70_r2"/>
    <property type="match status" value="1"/>
</dbReference>
<dbReference type="EMBL" id="CP053892">
    <property type="protein sequence ID" value="QKG25567.1"/>
    <property type="molecule type" value="Genomic_DNA"/>
</dbReference>
<dbReference type="GO" id="GO:0003677">
    <property type="term" value="F:DNA binding"/>
    <property type="evidence" value="ECO:0007669"/>
    <property type="project" value="InterPro"/>
</dbReference>
<dbReference type="Pfam" id="PF08281">
    <property type="entry name" value="Sigma70_r4_2"/>
    <property type="match status" value="1"/>
</dbReference>
<keyword evidence="2" id="KW-0805">Transcription regulation</keyword>
<protein>
    <submittedName>
        <fullName evidence="8">ECF subfamily RNA polymerase sigma-24 subunit</fullName>
    </submittedName>
</protein>
<keyword evidence="4" id="KW-0804">Transcription</keyword>
<evidence type="ECO:0000256" key="2">
    <source>
        <dbReference type="ARBA" id="ARBA00023015"/>
    </source>
</evidence>
<evidence type="ECO:0000256" key="3">
    <source>
        <dbReference type="ARBA" id="ARBA00023082"/>
    </source>
</evidence>
<dbReference type="InterPro" id="IPR007627">
    <property type="entry name" value="RNA_pol_sigma70_r2"/>
</dbReference>
<dbReference type="Gene3D" id="1.10.1740.10">
    <property type="match status" value="1"/>
</dbReference>
<dbReference type="SUPFAM" id="SSF88946">
    <property type="entry name" value="Sigma2 domain of RNA polymerase sigma factors"/>
    <property type="match status" value="1"/>
</dbReference>
<evidence type="ECO:0000256" key="4">
    <source>
        <dbReference type="ARBA" id="ARBA00023163"/>
    </source>
</evidence>
<dbReference type="GO" id="GO:0006352">
    <property type="term" value="P:DNA-templated transcription initiation"/>
    <property type="evidence" value="ECO:0007669"/>
    <property type="project" value="InterPro"/>
</dbReference>
<keyword evidence="9" id="KW-1185">Reference proteome</keyword>
<feature type="region of interest" description="Disordered" evidence="5">
    <location>
        <begin position="1"/>
        <end position="21"/>
    </location>
</feature>
<dbReference type="SUPFAM" id="SSF88659">
    <property type="entry name" value="Sigma3 and sigma4 domains of RNA polymerase sigma factors"/>
    <property type="match status" value="1"/>
</dbReference>
<dbReference type="InterPro" id="IPR013324">
    <property type="entry name" value="RNA_pol_sigma_r3/r4-like"/>
</dbReference>
<dbReference type="Gene3D" id="1.10.10.10">
    <property type="entry name" value="Winged helix-like DNA-binding domain superfamily/Winged helix DNA-binding domain"/>
    <property type="match status" value="1"/>
</dbReference>
<dbReference type="InterPro" id="IPR013325">
    <property type="entry name" value="RNA_pol_sigma_r2"/>
</dbReference>
<feature type="domain" description="RNA polymerase sigma factor 70 region 4 type 2" evidence="7">
    <location>
        <begin position="135"/>
        <end position="185"/>
    </location>
</feature>
<evidence type="ECO:0000259" key="6">
    <source>
        <dbReference type="Pfam" id="PF04542"/>
    </source>
</evidence>
<keyword evidence="3" id="KW-0731">Sigma factor</keyword>
<accession>A0A7D4AAL7</accession>
<evidence type="ECO:0000259" key="7">
    <source>
        <dbReference type="Pfam" id="PF08281"/>
    </source>
</evidence>
<dbReference type="GO" id="GO:0016987">
    <property type="term" value="F:sigma factor activity"/>
    <property type="evidence" value="ECO:0007669"/>
    <property type="project" value="UniProtKB-KW"/>
</dbReference>
<evidence type="ECO:0000256" key="1">
    <source>
        <dbReference type="ARBA" id="ARBA00010641"/>
    </source>
</evidence>
<name>A0A7D4AAL7_ACTVE</name>
<dbReference type="InterPro" id="IPR014284">
    <property type="entry name" value="RNA_pol_sigma-70_dom"/>
</dbReference>